<evidence type="ECO:0000313" key="2">
    <source>
        <dbReference type="Proteomes" id="UP000092445"/>
    </source>
</evidence>
<dbReference type="AlphaFoldDB" id="A0A1A9ZLI5"/>
<dbReference type="EnsemblMetazoa" id="GPAI018374-RA">
    <property type="protein sequence ID" value="GPAI018374-PA"/>
    <property type="gene ID" value="GPAI018374"/>
</dbReference>
<organism evidence="1 2">
    <name type="scientific">Glossina pallidipes</name>
    <name type="common">Tsetse fly</name>
    <dbReference type="NCBI Taxonomy" id="7398"/>
    <lineage>
        <taxon>Eukaryota</taxon>
        <taxon>Metazoa</taxon>
        <taxon>Ecdysozoa</taxon>
        <taxon>Arthropoda</taxon>
        <taxon>Hexapoda</taxon>
        <taxon>Insecta</taxon>
        <taxon>Pterygota</taxon>
        <taxon>Neoptera</taxon>
        <taxon>Endopterygota</taxon>
        <taxon>Diptera</taxon>
        <taxon>Brachycera</taxon>
        <taxon>Muscomorpha</taxon>
        <taxon>Hippoboscoidea</taxon>
        <taxon>Glossinidae</taxon>
        <taxon>Glossina</taxon>
    </lineage>
</organism>
<keyword evidence="2" id="KW-1185">Reference proteome</keyword>
<proteinExistence type="predicted"/>
<accession>A0A1A9ZLI5</accession>
<reference evidence="2" key="1">
    <citation type="submission" date="2014-03" db="EMBL/GenBank/DDBJ databases">
        <authorList>
            <person name="Aksoy S."/>
            <person name="Warren W."/>
            <person name="Wilson R.K."/>
        </authorList>
    </citation>
    <scope>NUCLEOTIDE SEQUENCE [LARGE SCALE GENOMIC DNA]</scope>
    <source>
        <strain evidence="2">IAEA</strain>
    </source>
</reference>
<evidence type="ECO:0000313" key="1">
    <source>
        <dbReference type="EnsemblMetazoa" id="GPAI018374-PA"/>
    </source>
</evidence>
<protein>
    <submittedName>
        <fullName evidence="1">Uncharacterized protein</fullName>
    </submittedName>
</protein>
<dbReference type="VEuPathDB" id="VectorBase:GPAI018374"/>
<name>A0A1A9ZLI5_GLOPL</name>
<reference evidence="1" key="2">
    <citation type="submission" date="2020-05" db="UniProtKB">
        <authorList>
            <consortium name="EnsemblMetazoa"/>
        </authorList>
    </citation>
    <scope>IDENTIFICATION</scope>
    <source>
        <strain evidence="1">IAEA</strain>
    </source>
</reference>
<sequence length="122" mass="13717">MRSLNKFLQTSVDYKSDFDMLSGFLRHEQTLLHLYYIANLTTEVTFKTTQNIPFEIKVTCKLARCNGTTSWAAGASVADMVSSIYGDWTVSSQLFDESSEIVLIVVMVSAVQCVVHITMFET</sequence>
<dbReference type="Proteomes" id="UP000092445">
    <property type="component" value="Unassembled WGS sequence"/>
</dbReference>